<evidence type="ECO:0000256" key="11">
    <source>
        <dbReference type="ARBA" id="ARBA00023180"/>
    </source>
</evidence>
<evidence type="ECO:0000256" key="16">
    <source>
        <dbReference type="ARBA" id="ARBA00054894"/>
    </source>
</evidence>
<dbReference type="GO" id="GO:0043202">
    <property type="term" value="C:lysosomal lumen"/>
    <property type="evidence" value="ECO:0007669"/>
    <property type="project" value="UniProtKB-SubCell"/>
</dbReference>
<evidence type="ECO:0000256" key="17">
    <source>
        <dbReference type="PIRSR" id="PIRSR633697-1"/>
    </source>
</evidence>
<keyword evidence="6" id="KW-0540">Nuclease</keyword>
<keyword evidence="9" id="KW-0256">Endoplasmic reticulum</keyword>
<dbReference type="InParanoid" id="A0A6P3FSZ6"/>
<evidence type="ECO:0000256" key="19">
    <source>
        <dbReference type="SAM" id="SignalP"/>
    </source>
</evidence>
<gene>
    <name evidence="21" type="primary">Rnaset2</name>
</gene>
<dbReference type="PROSITE" id="PS00531">
    <property type="entry name" value="RNASE_T2_2"/>
    <property type="match status" value="1"/>
</dbReference>
<dbReference type="InterPro" id="IPR036430">
    <property type="entry name" value="RNase_T2-like_sf"/>
</dbReference>
<keyword evidence="12" id="KW-0458">Lysosome</keyword>
<feature type="chain" id="PRO_5028447222" evidence="19">
    <location>
        <begin position="25"/>
        <end position="255"/>
    </location>
</feature>
<comment type="catalytic activity">
    <reaction evidence="14">
        <text>a guanylyl-uridine-RNA = a 3'-end 2',3'-cyclophospho-GMP-RNA + a 5'-end dephospho-uridine-RNA</text>
        <dbReference type="Rhea" id="RHEA:81323"/>
        <dbReference type="Rhea" id="RHEA-COMP:17356"/>
        <dbReference type="Rhea" id="RHEA-COMP:19658"/>
        <dbReference type="Rhea" id="RHEA-COMP:19659"/>
        <dbReference type="ChEBI" id="CHEBI:173224"/>
        <dbReference type="ChEBI" id="CHEBI:231849"/>
        <dbReference type="ChEBI" id="CHEBI:231850"/>
    </reaction>
</comment>
<proteinExistence type="inferred from homology"/>
<evidence type="ECO:0000256" key="14">
    <source>
        <dbReference type="ARBA" id="ARBA00051280"/>
    </source>
</evidence>
<keyword evidence="19" id="KW-0732">Signal</keyword>
<evidence type="ECO:0000256" key="13">
    <source>
        <dbReference type="ARBA" id="ARBA00023239"/>
    </source>
</evidence>
<evidence type="ECO:0000256" key="6">
    <source>
        <dbReference type="ARBA" id="ARBA00022722"/>
    </source>
</evidence>
<evidence type="ECO:0000313" key="21">
    <source>
        <dbReference type="RefSeq" id="XP_004646291.1"/>
    </source>
</evidence>
<evidence type="ECO:0000256" key="4">
    <source>
        <dbReference type="ARBA" id="ARBA00007469"/>
    </source>
</evidence>
<keyword evidence="10" id="KW-1015">Disulfide bond</keyword>
<keyword evidence="8" id="KW-0378">Hydrolase</keyword>
<dbReference type="SUPFAM" id="SSF55895">
    <property type="entry name" value="Ribonuclease Rh-like"/>
    <property type="match status" value="1"/>
</dbReference>
<dbReference type="GO" id="GO:0003723">
    <property type="term" value="F:RNA binding"/>
    <property type="evidence" value="ECO:0007669"/>
    <property type="project" value="InterPro"/>
</dbReference>
<comment type="catalytic activity">
    <reaction evidence="15">
        <text>an adenylyl-uridine-RNA = a 3'-end 2',3'-cyclophospho-AMP-RNA + a 5'-end dephospho-uridine-RNA</text>
        <dbReference type="Rhea" id="RHEA:81383"/>
        <dbReference type="Rhea" id="RHEA-COMP:17356"/>
        <dbReference type="Rhea" id="RHEA-COMP:19675"/>
        <dbReference type="Rhea" id="RHEA-COMP:19676"/>
        <dbReference type="ChEBI" id="CHEBI:173224"/>
        <dbReference type="ChEBI" id="CHEBI:231879"/>
        <dbReference type="ChEBI" id="CHEBI:231881"/>
    </reaction>
    <physiologicalReaction direction="left-to-right" evidence="15">
        <dbReference type="Rhea" id="RHEA:81384"/>
    </physiologicalReaction>
</comment>
<feature type="active site" evidence="17">
    <location>
        <position position="111"/>
    </location>
</feature>
<dbReference type="PROSITE" id="PS00530">
    <property type="entry name" value="RNASE_T2_1"/>
    <property type="match status" value="1"/>
</dbReference>
<name>A0A6P3FSZ6_OCTDE</name>
<dbReference type="Proteomes" id="UP000515203">
    <property type="component" value="Unplaced"/>
</dbReference>
<evidence type="ECO:0000256" key="8">
    <source>
        <dbReference type="ARBA" id="ARBA00022801"/>
    </source>
</evidence>
<evidence type="ECO:0000256" key="10">
    <source>
        <dbReference type="ARBA" id="ARBA00023157"/>
    </source>
</evidence>
<evidence type="ECO:0000256" key="15">
    <source>
        <dbReference type="ARBA" id="ARBA00052670"/>
    </source>
</evidence>
<evidence type="ECO:0000256" key="7">
    <source>
        <dbReference type="ARBA" id="ARBA00022759"/>
    </source>
</evidence>
<evidence type="ECO:0000256" key="9">
    <source>
        <dbReference type="ARBA" id="ARBA00022824"/>
    </source>
</evidence>
<keyword evidence="5" id="KW-0964">Secreted</keyword>
<dbReference type="Gene3D" id="3.90.730.10">
    <property type="entry name" value="Ribonuclease T2-like"/>
    <property type="match status" value="1"/>
</dbReference>
<dbReference type="InterPro" id="IPR033130">
    <property type="entry name" value="RNase_T2_His_AS_2"/>
</dbReference>
<evidence type="ECO:0000256" key="12">
    <source>
        <dbReference type="ARBA" id="ARBA00023228"/>
    </source>
</evidence>
<keyword evidence="11" id="KW-0325">Glycoprotein</keyword>
<organism evidence="20 21">
    <name type="scientific">Octodon degus</name>
    <name type="common">Degu</name>
    <name type="synonym">Sciurus degus</name>
    <dbReference type="NCBI Taxonomy" id="10160"/>
    <lineage>
        <taxon>Eukaryota</taxon>
        <taxon>Metazoa</taxon>
        <taxon>Chordata</taxon>
        <taxon>Craniata</taxon>
        <taxon>Vertebrata</taxon>
        <taxon>Euteleostomi</taxon>
        <taxon>Mammalia</taxon>
        <taxon>Eutheria</taxon>
        <taxon>Euarchontoglires</taxon>
        <taxon>Glires</taxon>
        <taxon>Rodentia</taxon>
        <taxon>Hystricomorpha</taxon>
        <taxon>Octodontidae</taxon>
        <taxon>Octodon</taxon>
    </lineage>
</organism>
<dbReference type="GO" id="GO:0005788">
    <property type="term" value="C:endoplasmic reticulum lumen"/>
    <property type="evidence" value="ECO:0007669"/>
    <property type="project" value="UniProtKB-SubCell"/>
</dbReference>
<dbReference type="FunFam" id="3.90.730.10:FF:000001">
    <property type="entry name" value="Ribonuclease T2"/>
    <property type="match status" value="1"/>
</dbReference>
<accession>A0A6P3FSZ6</accession>
<feature type="active site" evidence="17">
    <location>
        <position position="63"/>
    </location>
</feature>
<evidence type="ECO:0000256" key="5">
    <source>
        <dbReference type="ARBA" id="ARBA00022525"/>
    </source>
</evidence>
<dbReference type="InterPro" id="IPR001568">
    <property type="entry name" value="RNase_T2-like"/>
</dbReference>
<feature type="active site" evidence="17">
    <location>
        <position position="115"/>
    </location>
</feature>
<dbReference type="InterPro" id="IPR033697">
    <property type="entry name" value="Ribonuclease_T2_eukaryotic"/>
</dbReference>
<dbReference type="OrthoDB" id="435754at2759"/>
<dbReference type="GO" id="GO:0016787">
    <property type="term" value="F:hydrolase activity"/>
    <property type="evidence" value="ECO:0007669"/>
    <property type="project" value="UniProtKB-KW"/>
</dbReference>
<dbReference type="GO" id="GO:0006401">
    <property type="term" value="P:RNA catabolic process"/>
    <property type="evidence" value="ECO:0007669"/>
    <property type="project" value="TreeGrafter"/>
</dbReference>
<sequence>MAPRAVRGALLVWALALCCLSGAGRPWSGSHEWKKLILTQLWPPTLCKEVNDCEKSPDYWTIHGLWPDKVEDCNSSWHFHLDEIKDLFQDMNLYWPDIKHPLNGSRFWKHEWEKHGTCAAQLDALDSEKKYFGKSLVLYKQLDLTKVLQKLGIEPSINYYYISDFKDALTRIYGVVPKIQCLPSTQGENVQTISQIELCFTKEDFRLRNCTEPGELPKQEVWLSRVTATQSMMVCEDGPVFYPPPKKIRRTKYYV</sequence>
<dbReference type="GO" id="GO:0005576">
    <property type="term" value="C:extracellular region"/>
    <property type="evidence" value="ECO:0007669"/>
    <property type="project" value="UniProtKB-SubCell"/>
</dbReference>
<evidence type="ECO:0000256" key="2">
    <source>
        <dbReference type="ARBA" id="ARBA00004319"/>
    </source>
</evidence>
<keyword evidence="13" id="KW-0456">Lyase</keyword>
<reference evidence="21" key="1">
    <citation type="submission" date="2025-08" db="UniProtKB">
        <authorList>
            <consortium name="RefSeq"/>
        </authorList>
    </citation>
    <scope>IDENTIFICATION</scope>
</reference>
<keyword evidence="20" id="KW-1185">Reference proteome</keyword>
<dbReference type="CTD" id="8635"/>
<dbReference type="PANTHER" id="PTHR11240">
    <property type="entry name" value="RIBONUCLEASE T2"/>
    <property type="match status" value="1"/>
</dbReference>
<comment type="similarity">
    <text evidence="4 18">Belongs to the RNase T2 family.</text>
</comment>
<keyword evidence="7" id="KW-0255">Endonuclease</keyword>
<evidence type="ECO:0000313" key="20">
    <source>
        <dbReference type="Proteomes" id="UP000515203"/>
    </source>
</evidence>
<dbReference type="InterPro" id="IPR018188">
    <property type="entry name" value="RNase_T2_His_AS_1"/>
</dbReference>
<dbReference type="PANTHER" id="PTHR11240:SF22">
    <property type="entry name" value="RIBONUCLEASE T2"/>
    <property type="match status" value="1"/>
</dbReference>
<dbReference type="Pfam" id="PF00445">
    <property type="entry name" value="Ribonuclease_T2"/>
    <property type="match status" value="1"/>
</dbReference>
<comment type="subcellular location">
    <subcellularLocation>
        <location evidence="2">Endoplasmic reticulum lumen</location>
    </subcellularLocation>
    <subcellularLocation>
        <location evidence="1">Lysosome lumen</location>
    </subcellularLocation>
    <subcellularLocation>
        <location evidence="3">Secreted</location>
    </subcellularLocation>
</comment>
<dbReference type="CDD" id="cd01061">
    <property type="entry name" value="RNase_T2_euk"/>
    <property type="match status" value="1"/>
</dbReference>
<evidence type="ECO:0000256" key="1">
    <source>
        <dbReference type="ARBA" id="ARBA00004227"/>
    </source>
</evidence>
<feature type="signal peptide" evidence="19">
    <location>
        <begin position="1"/>
        <end position="24"/>
    </location>
</feature>
<dbReference type="RefSeq" id="XP_004646291.1">
    <property type="nucleotide sequence ID" value="XM_004646234.2"/>
</dbReference>
<dbReference type="GO" id="GO:0033897">
    <property type="term" value="F:ribonuclease T2 activity"/>
    <property type="evidence" value="ECO:0007669"/>
    <property type="project" value="InterPro"/>
</dbReference>
<evidence type="ECO:0000256" key="3">
    <source>
        <dbReference type="ARBA" id="ARBA00004613"/>
    </source>
</evidence>
<comment type="function">
    <text evidence="16">Ribonuclease that plays an essential role in innate immune response by recognizing and degrading RNAs from microbial pathogens that are subsequently sensed by TLR8. Cleaves preferentially single-stranded RNA molecules between purine and uridine residues, which critically contributes to the supply of catabolic uridine and the generation of purine-2',3'-cyclophosphate-terminated oligoribonucleotides. In turn, RNase T2 degradation products promote the RNA-dependent activation of TLR8. In plasmacytoid dendritic cells, it cooperates with PLD3 or PLD4 5'-&gt;3' exonucleases to process RNA fragments and release 2',3'-cyclic guanosine monophosphate (2',3'-cGMP), a potent stimulatory ligand for TLR7. Also plays a key role in degradation of mitochondrial RNA and processing of non-coding RNA imported from the cytosol into mitochondria. Participates as well in degradation of mitochondrion-associated cytosolic rRNAs.</text>
</comment>
<protein>
    <submittedName>
        <fullName evidence="21">Ribonuclease T2</fullName>
    </submittedName>
</protein>
<dbReference type="GeneID" id="101590709"/>
<dbReference type="FunCoup" id="A0A6P3FSZ6">
    <property type="interactions" value="608"/>
</dbReference>
<evidence type="ECO:0000256" key="18">
    <source>
        <dbReference type="RuleBase" id="RU004328"/>
    </source>
</evidence>
<dbReference type="AlphaFoldDB" id="A0A6P3FSZ6"/>